<keyword evidence="9" id="KW-1185">Reference proteome</keyword>
<evidence type="ECO:0000256" key="4">
    <source>
        <dbReference type="ARBA" id="ARBA00023004"/>
    </source>
</evidence>
<dbReference type="GO" id="GO:0051537">
    <property type="term" value="F:2 iron, 2 sulfur cluster binding"/>
    <property type="evidence" value="ECO:0007669"/>
    <property type="project" value="UniProtKB-KW"/>
</dbReference>
<keyword evidence="1" id="KW-0001">2Fe-2S</keyword>
<dbReference type="GO" id="GO:0042128">
    <property type="term" value="P:nitrate assimilation"/>
    <property type="evidence" value="ECO:0007669"/>
    <property type="project" value="UniProtKB-KW"/>
</dbReference>
<evidence type="ECO:0000256" key="1">
    <source>
        <dbReference type="ARBA" id="ARBA00022714"/>
    </source>
</evidence>
<dbReference type="OrthoDB" id="9794175at2"/>
<dbReference type="SUPFAM" id="SSF50022">
    <property type="entry name" value="ISP domain"/>
    <property type="match status" value="1"/>
</dbReference>
<dbReference type="Gene3D" id="2.102.10.10">
    <property type="entry name" value="Rieske [2Fe-2S] iron-sulphur domain"/>
    <property type="match status" value="1"/>
</dbReference>
<dbReference type="PANTHER" id="PTHR21496">
    <property type="entry name" value="FERREDOXIN-RELATED"/>
    <property type="match status" value="1"/>
</dbReference>
<reference evidence="8 9" key="1">
    <citation type="submission" date="2016-10" db="EMBL/GenBank/DDBJ databases">
        <authorList>
            <person name="de Groot N.N."/>
        </authorList>
    </citation>
    <scope>NUCLEOTIDE SEQUENCE [LARGE SCALE GENOMIC DNA]</scope>
    <source>
        <strain evidence="8 9">CGMCC 1.9109</strain>
    </source>
</reference>
<dbReference type="NCBIfam" id="TIGR02378">
    <property type="entry name" value="nirD_assim_sml"/>
    <property type="match status" value="1"/>
</dbReference>
<keyword evidence="5" id="KW-0411">Iron-sulfur</keyword>
<evidence type="ECO:0000256" key="5">
    <source>
        <dbReference type="ARBA" id="ARBA00023014"/>
    </source>
</evidence>
<protein>
    <submittedName>
        <fullName evidence="8">Nitrite reductase (NADH) small subunit</fullName>
    </submittedName>
</protein>
<dbReference type="PANTHER" id="PTHR21496:SF23">
    <property type="entry name" value="3-PHENYLPROPIONATE_CINNAMIC ACID DIOXYGENASE FERREDOXIN SUBUNIT"/>
    <property type="match status" value="1"/>
</dbReference>
<feature type="domain" description="Rieske" evidence="7">
    <location>
        <begin position="8"/>
        <end position="104"/>
    </location>
</feature>
<dbReference type="STRING" id="637679.GCA_001550055_01377"/>
<name>A0A1G6YQE6_9PROT</name>
<dbReference type="PROSITE" id="PS51296">
    <property type="entry name" value="RIESKE"/>
    <property type="match status" value="1"/>
</dbReference>
<evidence type="ECO:0000256" key="6">
    <source>
        <dbReference type="ARBA" id="ARBA00023063"/>
    </source>
</evidence>
<evidence type="ECO:0000256" key="3">
    <source>
        <dbReference type="ARBA" id="ARBA00023002"/>
    </source>
</evidence>
<evidence type="ECO:0000256" key="2">
    <source>
        <dbReference type="ARBA" id="ARBA00022723"/>
    </source>
</evidence>
<dbReference type="CDD" id="cd03530">
    <property type="entry name" value="Rieske_NirD_small_Bacillus"/>
    <property type="match status" value="1"/>
</dbReference>
<dbReference type="EMBL" id="FNAK01000003">
    <property type="protein sequence ID" value="SDD92253.1"/>
    <property type="molecule type" value="Genomic_DNA"/>
</dbReference>
<dbReference type="InterPro" id="IPR017941">
    <property type="entry name" value="Rieske_2Fe-2S"/>
</dbReference>
<evidence type="ECO:0000313" key="8">
    <source>
        <dbReference type="EMBL" id="SDD92253.1"/>
    </source>
</evidence>
<dbReference type="InterPro" id="IPR036922">
    <property type="entry name" value="Rieske_2Fe-2S_sf"/>
</dbReference>
<dbReference type="InterPro" id="IPR012748">
    <property type="entry name" value="Rieske-like_NirD"/>
</dbReference>
<dbReference type="AlphaFoldDB" id="A0A1G6YQE6"/>
<keyword evidence="2" id="KW-0479">Metal-binding</keyword>
<keyword evidence="4" id="KW-0408">Iron</keyword>
<proteinExistence type="predicted"/>
<keyword evidence="6" id="KW-0534">Nitrate assimilation</keyword>
<organism evidence="8 9">
    <name type="scientific">Kordiimonas lacus</name>
    <dbReference type="NCBI Taxonomy" id="637679"/>
    <lineage>
        <taxon>Bacteria</taxon>
        <taxon>Pseudomonadati</taxon>
        <taxon>Pseudomonadota</taxon>
        <taxon>Alphaproteobacteria</taxon>
        <taxon>Kordiimonadales</taxon>
        <taxon>Kordiimonadaceae</taxon>
        <taxon>Kordiimonas</taxon>
    </lineage>
</organism>
<evidence type="ECO:0000259" key="7">
    <source>
        <dbReference type="PROSITE" id="PS51296"/>
    </source>
</evidence>
<dbReference type="GO" id="GO:0008942">
    <property type="term" value="F:nitrite reductase [NAD(P)H] activity"/>
    <property type="evidence" value="ECO:0007669"/>
    <property type="project" value="InterPro"/>
</dbReference>
<dbReference type="Pfam" id="PF00355">
    <property type="entry name" value="Rieske"/>
    <property type="match status" value="1"/>
</dbReference>
<accession>A0A1G6YQE6</accession>
<sequence>MAQDTSPTLVCHLDDIPEKGARRVPTAAFEVALFRTSDGSVFALRNECPHKKGPLSEGIVHGHSVTCPLHNWVIDLKTGQAMGADEGCTHALKVTVGEDGKVYVALPALEGAAA</sequence>
<gene>
    <name evidence="8" type="ORF">SAMN04488071_1696</name>
</gene>
<dbReference type="Proteomes" id="UP000183685">
    <property type="component" value="Unassembled WGS sequence"/>
</dbReference>
<keyword evidence="3" id="KW-0560">Oxidoreductase</keyword>
<evidence type="ECO:0000313" key="9">
    <source>
        <dbReference type="Proteomes" id="UP000183685"/>
    </source>
</evidence>
<dbReference type="RefSeq" id="WP_068302819.1">
    <property type="nucleotide sequence ID" value="NZ_DAIOMO010000005.1"/>
</dbReference>
<dbReference type="GO" id="GO:0046872">
    <property type="term" value="F:metal ion binding"/>
    <property type="evidence" value="ECO:0007669"/>
    <property type="project" value="UniProtKB-KW"/>
</dbReference>